<dbReference type="AlphaFoldDB" id="A0A699J8R2"/>
<accession>A0A699J8R2</accession>
<proteinExistence type="predicted"/>
<protein>
    <submittedName>
        <fullName evidence="1">Uncharacterized protein</fullName>
    </submittedName>
</protein>
<evidence type="ECO:0000313" key="1">
    <source>
        <dbReference type="EMBL" id="GFA18208.1"/>
    </source>
</evidence>
<organism evidence="1">
    <name type="scientific">Tanacetum cinerariifolium</name>
    <name type="common">Dalmatian daisy</name>
    <name type="synonym">Chrysanthemum cinerariifolium</name>
    <dbReference type="NCBI Taxonomy" id="118510"/>
    <lineage>
        <taxon>Eukaryota</taxon>
        <taxon>Viridiplantae</taxon>
        <taxon>Streptophyta</taxon>
        <taxon>Embryophyta</taxon>
        <taxon>Tracheophyta</taxon>
        <taxon>Spermatophyta</taxon>
        <taxon>Magnoliopsida</taxon>
        <taxon>eudicotyledons</taxon>
        <taxon>Gunneridae</taxon>
        <taxon>Pentapetalae</taxon>
        <taxon>asterids</taxon>
        <taxon>campanulids</taxon>
        <taxon>Asterales</taxon>
        <taxon>Asteraceae</taxon>
        <taxon>Asteroideae</taxon>
        <taxon>Anthemideae</taxon>
        <taxon>Anthemidinae</taxon>
        <taxon>Tanacetum</taxon>
    </lineage>
</organism>
<name>A0A699J8R2_TANCI</name>
<feature type="non-terminal residue" evidence="1">
    <location>
        <position position="1"/>
    </location>
</feature>
<sequence>TKVGRSVWGRVGKVVGSSGVVVERQEKWGRGAGKVGGKFGCAQCLFKSWGEEQEQASGVAV</sequence>
<reference evidence="1" key="1">
    <citation type="journal article" date="2019" name="Sci. Rep.">
        <title>Draft genome of Tanacetum cinerariifolium, the natural source of mosquito coil.</title>
        <authorList>
            <person name="Yamashiro T."/>
            <person name="Shiraishi A."/>
            <person name="Satake H."/>
            <person name="Nakayama K."/>
        </authorList>
    </citation>
    <scope>NUCLEOTIDE SEQUENCE</scope>
</reference>
<comment type="caution">
    <text evidence="1">The sequence shown here is derived from an EMBL/GenBank/DDBJ whole genome shotgun (WGS) entry which is preliminary data.</text>
</comment>
<dbReference type="EMBL" id="BKCJ010381720">
    <property type="protein sequence ID" value="GFA18208.1"/>
    <property type="molecule type" value="Genomic_DNA"/>
</dbReference>
<gene>
    <name evidence="1" type="ORF">Tci_590180</name>
</gene>